<keyword evidence="5 12" id="KW-0597">Phosphoprotein</keyword>
<proteinExistence type="predicted"/>
<evidence type="ECO:0000313" key="18">
    <source>
        <dbReference type="Proteomes" id="UP000031623"/>
    </source>
</evidence>
<evidence type="ECO:0000256" key="13">
    <source>
        <dbReference type="SAM" id="Coils"/>
    </source>
</evidence>
<dbReference type="EMBL" id="AP014633">
    <property type="protein sequence ID" value="BAP58089.1"/>
    <property type="molecule type" value="Genomic_DNA"/>
</dbReference>
<keyword evidence="7" id="KW-0547">Nucleotide-binding</keyword>
<dbReference type="InterPro" id="IPR003594">
    <property type="entry name" value="HATPase_dom"/>
</dbReference>
<evidence type="ECO:0000256" key="4">
    <source>
        <dbReference type="ARBA" id="ARBA00022475"/>
    </source>
</evidence>
<evidence type="ECO:0000256" key="12">
    <source>
        <dbReference type="PROSITE-ProRule" id="PRU00169"/>
    </source>
</evidence>
<keyword evidence="4" id="KW-1003">Cell membrane</keyword>
<feature type="domain" description="Histidine kinase" evidence="15">
    <location>
        <begin position="285"/>
        <end position="509"/>
    </location>
</feature>
<evidence type="ECO:0000256" key="11">
    <source>
        <dbReference type="ARBA" id="ARBA00023136"/>
    </source>
</evidence>
<evidence type="ECO:0000256" key="3">
    <source>
        <dbReference type="ARBA" id="ARBA00012438"/>
    </source>
</evidence>
<dbReference type="InterPro" id="IPR005467">
    <property type="entry name" value="His_kinase_dom"/>
</dbReference>
<dbReference type="PANTHER" id="PTHR43547:SF2">
    <property type="entry name" value="HYBRID SIGNAL TRANSDUCTION HISTIDINE KINASE C"/>
    <property type="match status" value="1"/>
</dbReference>
<dbReference type="SMART" id="SM00387">
    <property type="entry name" value="HATPase_c"/>
    <property type="match status" value="1"/>
</dbReference>
<gene>
    <name evidence="17" type="ORF">THII_3792</name>
</gene>
<dbReference type="STRING" id="40754.THII_3792"/>
<dbReference type="OrthoDB" id="9792854at2"/>
<dbReference type="Gene3D" id="3.40.50.2300">
    <property type="match status" value="1"/>
</dbReference>
<dbReference type="KEGG" id="tig:THII_3792"/>
<dbReference type="InterPro" id="IPR001789">
    <property type="entry name" value="Sig_transdc_resp-reg_receiver"/>
</dbReference>
<reference evidence="17 18" key="1">
    <citation type="journal article" date="2014" name="ISME J.">
        <title>Ecophysiology of Thioploca ingrica as revealed by the complete genome sequence supplemented with proteomic evidence.</title>
        <authorList>
            <person name="Kojima H."/>
            <person name="Ogura Y."/>
            <person name="Yamamoto N."/>
            <person name="Togashi T."/>
            <person name="Mori H."/>
            <person name="Watanabe T."/>
            <person name="Nemoto F."/>
            <person name="Kurokawa K."/>
            <person name="Hayashi T."/>
            <person name="Fukui M."/>
        </authorList>
    </citation>
    <scope>NUCLEOTIDE SEQUENCE [LARGE SCALE GENOMIC DNA]</scope>
</reference>
<dbReference type="InterPro" id="IPR036890">
    <property type="entry name" value="HATPase_C_sf"/>
</dbReference>
<protein>
    <recommendedName>
        <fullName evidence="3">histidine kinase</fullName>
        <ecNumber evidence="3">2.7.13.3</ecNumber>
    </recommendedName>
</protein>
<dbReference type="Proteomes" id="UP000031623">
    <property type="component" value="Chromosome"/>
</dbReference>
<keyword evidence="10" id="KW-0902">Two-component regulatory system</keyword>
<evidence type="ECO:0000256" key="8">
    <source>
        <dbReference type="ARBA" id="ARBA00022777"/>
    </source>
</evidence>
<dbReference type="SUPFAM" id="SSF47384">
    <property type="entry name" value="Homodimeric domain of signal transducing histidine kinase"/>
    <property type="match status" value="1"/>
</dbReference>
<keyword evidence="18" id="KW-1185">Reference proteome</keyword>
<name>A0A090AKJ4_9GAMM</name>
<dbReference type="SMART" id="SM00448">
    <property type="entry name" value="REC"/>
    <property type="match status" value="1"/>
</dbReference>
<dbReference type="PROSITE" id="PS50110">
    <property type="entry name" value="RESPONSE_REGULATORY"/>
    <property type="match status" value="1"/>
</dbReference>
<evidence type="ECO:0000256" key="9">
    <source>
        <dbReference type="ARBA" id="ARBA00022840"/>
    </source>
</evidence>
<feature type="domain" description="Response regulatory" evidence="16">
    <location>
        <begin position="106"/>
        <end position="230"/>
    </location>
</feature>
<dbReference type="EC" id="2.7.13.3" evidence="3"/>
<dbReference type="HOGENOM" id="CLU_000445_114_72_6"/>
<evidence type="ECO:0000256" key="1">
    <source>
        <dbReference type="ARBA" id="ARBA00000085"/>
    </source>
</evidence>
<dbReference type="Gene3D" id="3.30.565.10">
    <property type="entry name" value="Histidine kinase-like ATPase, C-terminal domain"/>
    <property type="match status" value="1"/>
</dbReference>
<feature type="region of interest" description="Disordered" evidence="14">
    <location>
        <begin position="1"/>
        <end position="22"/>
    </location>
</feature>
<dbReference type="Gene3D" id="1.10.287.130">
    <property type="match status" value="1"/>
</dbReference>
<keyword evidence="6" id="KW-0808">Transferase</keyword>
<dbReference type="Pfam" id="PF00512">
    <property type="entry name" value="HisKA"/>
    <property type="match status" value="1"/>
</dbReference>
<dbReference type="AlphaFoldDB" id="A0A090AKJ4"/>
<dbReference type="GO" id="GO:0005524">
    <property type="term" value="F:ATP binding"/>
    <property type="evidence" value="ECO:0007669"/>
    <property type="project" value="UniProtKB-KW"/>
</dbReference>
<feature type="coiled-coil region" evidence="13">
    <location>
        <begin position="244"/>
        <end position="278"/>
    </location>
</feature>
<evidence type="ECO:0000313" key="17">
    <source>
        <dbReference type="EMBL" id="BAP58089.1"/>
    </source>
</evidence>
<keyword evidence="13" id="KW-0175">Coiled coil</keyword>
<evidence type="ECO:0000256" key="5">
    <source>
        <dbReference type="ARBA" id="ARBA00022553"/>
    </source>
</evidence>
<dbReference type="GO" id="GO:0005886">
    <property type="term" value="C:plasma membrane"/>
    <property type="evidence" value="ECO:0007669"/>
    <property type="project" value="UniProtKB-SubCell"/>
</dbReference>
<comment type="subcellular location">
    <subcellularLocation>
        <location evidence="2">Cell membrane</location>
    </subcellularLocation>
</comment>
<dbReference type="Pfam" id="PF02518">
    <property type="entry name" value="HATPase_c"/>
    <property type="match status" value="1"/>
</dbReference>
<organism evidence="17 18">
    <name type="scientific">Thioploca ingrica</name>
    <dbReference type="NCBI Taxonomy" id="40754"/>
    <lineage>
        <taxon>Bacteria</taxon>
        <taxon>Pseudomonadati</taxon>
        <taxon>Pseudomonadota</taxon>
        <taxon>Gammaproteobacteria</taxon>
        <taxon>Thiotrichales</taxon>
        <taxon>Thiotrichaceae</taxon>
        <taxon>Thioploca</taxon>
    </lineage>
</organism>
<dbReference type="SUPFAM" id="SSF55874">
    <property type="entry name" value="ATPase domain of HSP90 chaperone/DNA topoisomerase II/histidine kinase"/>
    <property type="match status" value="1"/>
</dbReference>
<dbReference type="InterPro" id="IPR036097">
    <property type="entry name" value="HisK_dim/P_sf"/>
</dbReference>
<accession>A0A090AKJ4</accession>
<dbReference type="SMART" id="SM00388">
    <property type="entry name" value="HisKA"/>
    <property type="match status" value="1"/>
</dbReference>
<keyword evidence="8 17" id="KW-0418">Kinase</keyword>
<evidence type="ECO:0000256" key="6">
    <source>
        <dbReference type="ARBA" id="ARBA00022679"/>
    </source>
</evidence>
<dbReference type="CDD" id="cd00075">
    <property type="entry name" value="HATPase"/>
    <property type="match status" value="1"/>
</dbReference>
<dbReference type="GO" id="GO:0000155">
    <property type="term" value="F:phosphorelay sensor kinase activity"/>
    <property type="evidence" value="ECO:0007669"/>
    <property type="project" value="InterPro"/>
</dbReference>
<keyword evidence="9" id="KW-0067">ATP-binding</keyword>
<dbReference type="PRINTS" id="PR00344">
    <property type="entry name" value="BCTRLSENSOR"/>
</dbReference>
<evidence type="ECO:0000259" key="15">
    <source>
        <dbReference type="PROSITE" id="PS50109"/>
    </source>
</evidence>
<keyword evidence="11" id="KW-0472">Membrane</keyword>
<evidence type="ECO:0000256" key="14">
    <source>
        <dbReference type="SAM" id="MobiDB-lite"/>
    </source>
</evidence>
<dbReference type="PROSITE" id="PS50109">
    <property type="entry name" value="HIS_KIN"/>
    <property type="match status" value="1"/>
</dbReference>
<sequence>MISPKDNPLFQEDTLVPSGKMESDLAEDSILPSSTTTHLFAAVENLTNEEDDDLFADSNSSLADKLFADEPNRVADSATTQIDSEQQLFSPPQFGPAIESNPDTWRILVVDDEEDIHQITHLVLDDYVYEGKSVTLLSAYSAEQAKLLLQQKSTFAILFLDVVMESNDAGLQLARYVRETLKDRFTRIILRTGQPGYAPEEEIIFKYEINDYANKTELSRTKLLTLTTASLRAYSDLLLLESYRQHLEAKVADRTQELQQKNTELLQLNQALIRLNQEKNEFLGIAAHDLKNPLSSIQGLADLIQTSFEEGLSITEAIQEVISFARMIAISSHQMYELITNLLDVNVIESDQLKLSLRLLNLYQAVNLVINNYQVRAQNKDIKLHFQAQKMVYLVLVDDIAIRQILDNLVSNAIKYSPLGKNITSRLSQDENEIHLEIQDEGPGLSVEDQQQLFSKFCRLTPKPTGEEHSTGLGLFIVKKLVEAMNGKVECESQLGQGATFRVTFPKANEIGFPKEIK</sequence>
<dbReference type="InterPro" id="IPR011006">
    <property type="entry name" value="CheY-like_superfamily"/>
</dbReference>
<evidence type="ECO:0000256" key="7">
    <source>
        <dbReference type="ARBA" id="ARBA00022741"/>
    </source>
</evidence>
<dbReference type="InterPro" id="IPR003661">
    <property type="entry name" value="HisK_dim/P_dom"/>
</dbReference>
<feature type="modified residue" description="4-aspartylphosphate" evidence="12">
    <location>
        <position position="161"/>
    </location>
</feature>
<comment type="catalytic activity">
    <reaction evidence="1">
        <text>ATP + protein L-histidine = ADP + protein N-phospho-L-histidine.</text>
        <dbReference type="EC" id="2.7.13.3"/>
    </reaction>
</comment>
<dbReference type="InterPro" id="IPR004358">
    <property type="entry name" value="Sig_transdc_His_kin-like_C"/>
</dbReference>
<dbReference type="FunFam" id="3.30.565.10:FF:000023">
    <property type="entry name" value="PAS domain-containing sensor histidine kinase"/>
    <property type="match status" value="1"/>
</dbReference>
<dbReference type="CDD" id="cd00082">
    <property type="entry name" value="HisKA"/>
    <property type="match status" value="1"/>
</dbReference>
<dbReference type="PANTHER" id="PTHR43547">
    <property type="entry name" value="TWO-COMPONENT HISTIDINE KINASE"/>
    <property type="match status" value="1"/>
</dbReference>
<evidence type="ECO:0000256" key="2">
    <source>
        <dbReference type="ARBA" id="ARBA00004236"/>
    </source>
</evidence>
<dbReference type="SUPFAM" id="SSF52172">
    <property type="entry name" value="CheY-like"/>
    <property type="match status" value="1"/>
</dbReference>
<evidence type="ECO:0000256" key="10">
    <source>
        <dbReference type="ARBA" id="ARBA00023012"/>
    </source>
</evidence>
<evidence type="ECO:0000259" key="16">
    <source>
        <dbReference type="PROSITE" id="PS50110"/>
    </source>
</evidence>